<dbReference type="Pfam" id="PF01103">
    <property type="entry name" value="Omp85"/>
    <property type="match status" value="1"/>
</dbReference>
<keyword evidence="6" id="KW-0472">Membrane</keyword>
<dbReference type="InterPro" id="IPR010827">
    <property type="entry name" value="BamA/TamA_POTRA"/>
</dbReference>
<dbReference type="PANTHER" id="PTHR12815:SF18">
    <property type="entry name" value="SORTING AND ASSEMBLY MACHINERY COMPONENT 50 HOMOLOG"/>
    <property type="match status" value="1"/>
</dbReference>
<comment type="similarity">
    <text evidence="2">Belongs to the SAM50/omp85 family.</text>
</comment>
<evidence type="ECO:0000313" key="12">
    <source>
        <dbReference type="EMBL" id="CAD8582685.1"/>
    </source>
</evidence>
<dbReference type="PANTHER" id="PTHR12815">
    <property type="entry name" value="SORTING AND ASSEMBLY MACHINERY SAMM50 PROTEIN FAMILY MEMBER"/>
    <property type="match status" value="1"/>
</dbReference>
<dbReference type="InterPro" id="IPR000184">
    <property type="entry name" value="Bac_surfAg_D15"/>
</dbReference>
<evidence type="ECO:0000259" key="10">
    <source>
        <dbReference type="Pfam" id="PF07244"/>
    </source>
</evidence>
<dbReference type="AlphaFoldDB" id="A0A6U0F4U2"/>
<dbReference type="Pfam" id="PF07244">
    <property type="entry name" value="POTRA"/>
    <property type="match status" value="1"/>
</dbReference>
<evidence type="ECO:0000313" key="11">
    <source>
        <dbReference type="EMBL" id="CAD8582682.1"/>
    </source>
</evidence>
<dbReference type="InterPro" id="IPR039910">
    <property type="entry name" value="D15-like"/>
</dbReference>
<evidence type="ECO:0000259" key="9">
    <source>
        <dbReference type="Pfam" id="PF01103"/>
    </source>
</evidence>
<gene>
    <name evidence="11" type="ORF">OMED0929_LOCUS3985</name>
    <name evidence="12" type="ORF">OMED0929_LOCUS3987</name>
</gene>
<sequence>MEAREEAREEPRTPSTSSASAASASSGEAASETANAAPAPASAGGHDFRARYDAIRQDACVVTSIEIRGNERTKSALIERELRRVYEAKTLDGIKDALFEANRALYEYGIFKDVAMVIDADSDRRGERALGEGDVPGAKIVVNVEERDVFNFKAGTFMSRRGEGEAEAAVGLRNPLGFGERVEFEVVRGVGQSSTYAALWEQPKVFGSDVNAETRVFQSLECFKKLSSFDVTSRGASLGLSGSGPGTLEYNIAWRDVQDPTRLASRAVRRQLGYSLKSSVSHTYVSDHLDRPVRPMSGYLWKIRSELAGIGLSDPMSTKFVKSEVTAHAVETLDASRGITASVSGRFGLLLPFGSSARMARGDDTSGAHDNSSGGVSSCIADRFFLGGVGCLRQFENNGAGPSDERRASSKDASVAKDADGTPSVPVEIITRDALGGDFVWSATAAIQMDVPGEKFAAMREAGIHFHAFVNAGTLLPVGSIAGSPKDAAKVIRDATRASVGVGLVWPLPVGQIEFNYGRAIRAGASDRVRDGAQFGIAAHVSL</sequence>
<feature type="region of interest" description="Disordered" evidence="8">
    <location>
        <begin position="398"/>
        <end position="422"/>
    </location>
</feature>
<feature type="region of interest" description="Disordered" evidence="8">
    <location>
        <begin position="1"/>
        <end position="43"/>
    </location>
</feature>
<dbReference type="Gene3D" id="2.40.160.50">
    <property type="entry name" value="membrane protein fhac: a member of the omp85/tpsb transporter family"/>
    <property type="match status" value="1"/>
</dbReference>
<dbReference type="GO" id="GO:0005741">
    <property type="term" value="C:mitochondrial outer membrane"/>
    <property type="evidence" value="ECO:0007669"/>
    <property type="project" value="UniProtKB-SubCell"/>
</dbReference>
<feature type="domain" description="POTRA" evidence="10">
    <location>
        <begin position="62"/>
        <end position="147"/>
    </location>
</feature>
<dbReference type="Gene3D" id="3.10.20.310">
    <property type="entry name" value="membrane protein fhac"/>
    <property type="match status" value="1"/>
</dbReference>
<feature type="compositionally biased region" description="Basic and acidic residues" evidence="8">
    <location>
        <begin position="403"/>
        <end position="420"/>
    </location>
</feature>
<evidence type="ECO:0000256" key="2">
    <source>
        <dbReference type="ARBA" id="ARBA00010913"/>
    </source>
</evidence>
<keyword evidence="4" id="KW-0812">Transmembrane</keyword>
<feature type="compositionally biased region" description="Low complexity" evidence="8">
    <location>
        <begin position="13"/>
        <end position="43"/>
    </location>
</feature>
<evidence type="ECO:0000256" key="7">
    <source>
        <dbReference type="ARBA" id="ARBA00024013"/>
    </source>
</evidence>
<feature type="domain" description="Bacterial surface antigen (D15)" evidence="9">
    <location>
        <begin position="174"/>
        <end position="537"/>
    </location>
</feature>
<evidence type="ECO:0000256" key="5">
    <source>
        <dbReference type="ARBA" id="ARBA00022805"/>
    </source>
</evidence>
<evidence type="ECO:0000256" key="6">
    <source>
        <dbReference type="ARBA" id="ARBA00023136"/>
    </source>
</evidence>
<keyword evidence="5" id="KW-1002">Plastid outer membrane</keyword>
<keyword evidence="3" id="KW-1134">Transmembrane beta strand</keyword>
<accession>A0A6U0F4U2</accession>
<organism evidence="12">
    <name type="scientific">Ostreococcus mediterraneus</name>
    <dbReference type="NCBI Taxonomy" id="1486918"/>
    <lineage>
        <taxon>Eukaryota</taxon>
        <taxon>Viridiplantae</taxon>
        <taxon>Chlorophyta</taxon>
        <taxon>Mamiellophyceae</taxon>
        <taxon>Mamiellales</taxon>
        <taxon>Bathycoccaceae</taxon>
        <taxon>Ostreococcus</taxon>
    </lineage>
</organism>
<dbReference type="EMBL" id="HBEW01004770">
    <property type="protein sequence ID" value="CAD8582685.1"/>
    <property type="molecule type" value="Transcribed_RNA"/>
</dbReference>
<dbReference type="GO" id="GO:0009707">
    <property type="term" value="C:chloroplast outer membrane"/>
    <property type="evidence" value="ECO:0007669"/>
    <property type="project" value="UniProtKB-SubCell"/>
</dbReference>
<evidence type="ECO:0000256" key="1">
    <source>
        <dbReference type="ARBA" id="ARBA00004374"/>
    </source>
</evidence>
<reference evidence="12" key="1">
    <citation type="submission" date="2021-01" db="EMBL/GenBank/DDBJ databases">
        <authorList>
            <person name="Corre E."/>
            <person name="Pelletier E."/>
            <person name="Niang G."/>
            <person name="Scheremetjew M."/>
            <person name="Finn R."/>
            <person name="Kale V."/>
            <person name="Holt S."/>
            <person name="Cochrane G."/>
            <person name="Meng A."/>
            <person name="Brown T."/>
            <person name="Cohen L."/>
        </authorList>
    </citation>
    <scope>NUCLEOTIDE SEQUENCE</scope>
    <source>
        <strain evidence="12">Clade-D-RCC2572</strain>
    </source>
</reference>
<evidence type="ECO:0008006" key="13">
    <source>
        <dbReference type="Google" id="ProtNLM"/>
    </source>
</evidence>
<dbReference type="EMBL" id="HBEW01004768">
    <property type="protein sequence ID" value="CAD8582682.1"/>
    <property type="molecule type" value="Transcribed_RNA"/>
</dbReference>
<name>A0A6U0F4U2_9CHLO</name>
<evidence type="ECO:0000256" key="8">
    <source>
        <dbReference type="SAM" id="MobiDB-lite"/>
    </source>
</evidence>
<feature type="compositionally biased region" description="Basic and acidic residues" evidence="8">
    <location>
        <begin position="1"/>
        <end position="12"/>
    </location>
</feature>
<evidence type="ECO:0000256" key="4">
    <source>
        <dbReference type="ARBA" id="ARBA00022692"/>
    </source>
</evidence>
<evidence type="ECO:0000256" key="3">
    <source>
        <dbReference type="ARBA" id="ARBA00022452"/>
    </source>
</evidence>
<comment type="subcellular location">
    <subcellularLocation>
        <location evidence="1">Mitochondrion outer membrane</location>
        <topology evidence="1">Multi-pass membrane protein</topology>
    </subcellularLocation>
    <subcellularLocation>
        <location evidence="7">Plastid</location>
        <location evidence="7">Chloroplast outer membrane</location>
    </subcellularLocation>
</comment>
<proteinExistence type="inferred from homology"/>
<keyword evidence="5" id="KW-0934">Plastid</keyword>
<protein>
    <recommendedName>
        <fullName evidence="13">POTRA domain-containing protein</fullName>
    </recommendedName>
</protein>